<comment type="caution">
    <text evidence="2">The sequence shown here is derived from an EMBL/GenBank/DDBJ whole genome shotgun (WGS) entry which is preliminary data.</text>
</comment>
<dbReference type="Proteomes" id="UP000192448">
    <property type="component" value="Unassembled WGS sequence"/>
</dbReference>
<dbReference type="Pfam" id="PF13560">
    <property type="entry name" value="HTH_31"/>
    <property type="match status" value="1"/>
</dbReference>
<dbReference type="Gene3D" id="1.10.260.40">
    <property type="entry name" value="lambda repressor-like DNA-binding domains"/>
    <property type="match status" value="1"/>
</dbReference>
<protein>
    <recommendedName>
        <fullName evidence="1">HTH cro/C1-type domain-containing protein</fullName>
    </recommendedName>
</protein>
<gene>
    <name evidence="2" type="ORF">BST13_33355</name>
</gene>
<dbReference type="GO" id="GO:0003677">
    <property type="term" value="F:DNA binding"/>
    <property type="evidence" value="ECO:0007669"/>
    <property type="project" value="InterPro"/>
</dbReference>
<proteinExistence type="predicted"/>
<dbReference type="AlphaFoldDB" id="A0A1X0A6A3"/>
<dbReference type="CDD" id="cd00093">
    <property type="entry name" value="HTH_XRE"/>
    <property type="match status" value="1"/>
</dbReference>
<reference evidence="2 3" key="1">
    <citation type="submission" date="2017-02" db="EMBL/GenBank/DDBJ databases">
        <title>The new phylogeny of genus Mycobacterium.</title>
        <authorList>
            <person name="Tortoli E."/>
            <person name="Trovato A."/>
            <person name="Cirillo D.M."/>
        </authorList>
    </citation>
    <scope>NUCLEOTIDE SEQUENCE [LARGE SCALE GENOMIC DNA]</scope>
    <source>
        <strain evidence="2 3">RW6</strain>
    </source>
</reference>
<evidence type="ECO:0000259" key="1">
    <source>
        <dbReference type="PROSITE" id="PS50943"/>
    </source>
</evidence>
<name>A0A1X0A6A3_9MYCO</name>
<accession>A0A1X0A6A3</accession>
<evidence type="ECO:0000313" key="2">
    <source>
        <dbReference type="EMBL" id="ORA25216.1"/>
    </source>
</evidence>
<dbReference type="STRING" id="1927124.BST13_33355"/>
<dbReference type="RefSeq" id="WP_245839908.1">
    <property type="nucleotide sequence ID" value="NZ_MVHF01000054.1"/>
</dbReference>
<organism evidence="2 3">
    <name type="scientific">Mycobacterium aquaticum</name>
    <dbReference type="NCBI Taxonomy" id="1927124"/>
    <lineage>
        <taxon>Bacteria</taxon>
        <taxon>Bacillati</taxon>
        <taxon>Actinomycetota</taxon>
        <taxon>Actinomycetes</taxon>
        <taxon>Mycobacteriales</taxon>
        <taxon>Mycobacteriaceae</taxon>
        <taxon>Mycobacterium</taxon>
    </lineage>
</organism>
<evidence type="ECO:0000313" key="3">
    <source>
        <dbReference type="Proteomes" id="UP000192448"/>
    </source>
</evidence>
<feature type="domain" description="HTH cro/C1-type" evidence="1">
    <location>
        <begin position="9"/>
        <end position="64"/>
    </location>
</feature>
<dbReference type="SUPFAM" id="SSF47413">
    <property type="entry name" value="lambda repressor-like DNA-binding domains"/>
    <property type="match status" value="1"/>
</dbReference>
<dbReference type="InterPro" id="IPR010982">
    <property type="entry name" value="Lambda_DNA-bd_dom_sf"/>
</dbReference>
<dbReference type="PROSITE" id="PS50943">
    <property type="entry name" value="HTH_CROC1"/>
    <property type="match status" value="1"/>
</dbReference>
<dbReference type="EMBL" id="MVHF01000054">
    <property type="protein sequence ID" value="ORA25216.1"/>
    <property type="molecule type" value="Genomic_DNA"/>
</dbReference>
<keyword evidence="3" id="KW-1185">Reference proteome</keyword>
<dbReference type="InterPro" id="IPR001387">
    <property type="entry name" value="Cro/C1-type_HTH"/>
</dbReference>
<dbReference type="SMART" id="SM00530">
    <property type="entry name" value="HTH_XRE"/>
    <property type="match status" value="1"/>
</dbReference>
<sequence>MRLQSGDTLRALMNQKKFSMARMGRYADVSQSFIHRLCTGEKRSCKPRTAERIAEALDVPVGLLFVLNESPNGVRNSSNQKISA</sequence>